<gene>
    <name evidence="7" type="ORF">AYBTSS11_LOCUS10401</name>
</gene>
<dbReference type="InterPro" id="IPR055477">
    <property type="entry name" value="DUF7049"/>
</dbReference>
<dbReference type="GO" id="GO:0046983">
    <property type="term" value="F:protein dimerization activity"/>
    <property type="evidence" value="ECO:0007669"/>
    <property type="project" value="InterPro"/>
</dbReference>
<keyword evidence="4" id="KW-0804">Transcription</keyword>
<evidence type="ECO:0000256" key="5">
    <source>
        <dbReference type="ARBA" id="ARBA00023242"/>
    </source>
</evidence>
<dbReference type="Pfam" id="PF00010">
    <property type="entry name" value="HLH"/>
    <property type="match status" value="1"/>
</dbReference>
<dbReference type="Gene3D" id="4.10.280.10">
    <property type="entry name" value="Helix-loop-helix DNA-binding domain"/>
    <property type="match status" value="1"/>
</dbReference>
<evidence type="ECO:0000259" key="6">
    <source>
        <dbReference type="PROSITE" id="PS50888"/>
    </source>
</evidence>
<dbReference type="SUPFAM" id="SSF47459">
    <property type="entry name" value="HLH, helix-loop-helix DNA-binding domain"/>
    <property type="match status" value="1"/>
</dbReference>
<dbReference type="Proteomes" id="UP001189624">
    <property type="component" value="Chromosome 3"/>
</dbReference>
<dbReference type="InterPro" id="IPR011598">
    <property type="entry name" value="bHLH_dom"/>
</dbReference>
<evidence type="ECO:0000256" key="3">
    <source>
        <dbReference type="ARBA" id="ARBA00023125"/>
    </source>
</evidence>
<dbReference type="Pfam" id="PF23133">
    <property type="entry name" value="DUF7050"/>
    <property type="match status" value="1"/>
</dbReference>
<dbReference type="InterPro" id="IPR055478">
    <property type="entry name" value="DUF7050"/>
</dbReference>
<name>A0AA86V8J8_9FABA</name>
<evidence type="ECO:0000256" key="2">
    <source>
        <dbReference type="ARBA" id="ARBA00023015"/>
    </source>
</evidence>
<accession>A0AA86V8J8</accession>
<dbReference type="GO" id="GO:0005634">
    <property type="term" value="C:nucleus"/>
    <property type="evidence" value="ECO:0007669"/>
    <property type="project" value="UniProtKB-SubCell"/>
</dbReference>
<dbReference type="EMBL" id="OY731400">
    <property type="protein sequence ID" value="CAJ1941669.1"/>
    <property type="molecule type" value="Genomic_DNA"/>
</dbReference>
<dbReference type="InterPro" id="IPR045239">
    <property type="entry name" value="bHLH95_bHLH"/>
</dbReference>
<dbReference type="Gramene" id="rna-AYBTSS11_LOCUS10401">
    <property type="protein sequence ID" value="CAJ1941669.1"/>
    <property type="gene ID" value="gene-AYBTSS11_LOCUS10401"/>
</dbReference>
<keyword evidence="3" id="KW-0238">DNA-binding</keyword>
<dbReference type="InterPro" id="IPR044658">
    <property type="entry name" value="bHLH92/bHLH041-like"/>
</dbReference>
<dbReference type="Pfam" id="PF23132">
    <property type="entry name" value="DUF7049"/>
    <property type="match status" value="1"/>
</dbReference>
<sequence length="413" mass="47160">MDALFALPPAPRADFLRSLLQSFRCTYVSLWQYDSNLSNRLFFFDGFYHLPHNQPTSSLRTQSQTLFHQYRALTFDVNDNCVPGLAFRNHIPYIELQLLDLLSLTSTEIQKQFFQEARIETGIQEALKNFLETLGVVPTQTSPHQQSIQALPKPEDEEEEIVRTLIQVISSTSLPNQPHQNFPNRSSMMPLGDTMRYKPNIINPNITPHIPSFRNLNLREHNQATHQIGSQKYYHTISERRRREKLSESFQALSALLPPGTKKNKGSILLTAKETIRSLMAEKKKLIMRNEQLMRVLLGKEGTTGSSEENRGRSSHEILSVGVSNVLEASSSEGRMVDLQVIVRGENSQVVVLIRLLEFLERIQNVSLISTNTNTLITGGTKINELTFRLKIIEDSEWDEGCFEEAVRRRLLA</sequence>
<dbReference type="PANTHER" id="PTHR46665:SF1">
    <property type="entry name" value="SPERMATOGENESIS- AND OOGENESIS-SPECIFIC BASIC HELIX-LOOP-HELIX-CONTAINING PROTEIN 1"/>
    <property type="match status" value="1"/>
</dbReference>
<keyword evidence="8" id="KW-1185">Reference proteome</keyword>
<evidence type="ECO:0000313" key="8">
    <source>
        <dbReference type="Proteomes" id="UP001189624"/>
    </source>
</evidence>
<organism evidence="7 8">
    <name type="scientific">Sphenostylis stenocarpa</name>
    <dbReference type="NCBI Taxonomy" id="92480"/>
    <lineage>
        <taxon>Eukaryota</taxon>
        <taxon>Viridiplantae</taxon>
        <taxon>Streptophyta</taxon>
        <taxon>Embryophyta</taxon>
        <taxon>Tracheophyta</taxon>
        <taxon>Spermatophyta</taxon>
        <taxon>Magnoliopsida</taxon>
        <taxon>eudicotyledons</taxon>
        <taxon>Gunneridae</taxon>
        <taxon>Pentapetalae</taxon>
        <taxon>rosids</taxon>
        <taxon>fabids</taxon>
        <taxon>Fabales</taxon>
        <taxon>Fabaceae</taxon>
        <taxon>Papilionoideae</taxon>
        <taxon>50 kb inversion clade</taxon>
        <taxon>NPAAA clade</taxon>
        <taxon>indigoferoid/millettioid clade</taxon>
        <taxon>Phaseoleae</taxon>
        <taxon>Sphenostylis</taxon>
    </lineage>
</organism>
<protein>
    <recommendedName>
        <fullName evidence="6">BHLH domain-containing protein</fullName>
    </recommendedName>
</protein>
<proteinExistence type="predicted"/>
<dbReference type="InterPro" id="IPR036638">
    <property type="entry name" value="HLH_DNA-bd_sf"/>
</dbReference>
<evidence type="ECO:0000256" key="1">
    <source>
        <dbReference type="ARBA" id="ARBA00004123"/>
    </source>
</evidence>
<dbReference type="CDD" id="cd11393">
    <property type="entry name" value="bHLH_AtbHLH_like"/>
    <property type="match status" value="1"/>
</dbReference>
<evidence type="ECO:0000313" key="7">
    <source>
        <dbReference type="EMBL" id="CAJ1941669.1"/>
    </source>
</evidence>
<evidence type="ECO:0000256" key="4">
    <source>
        <dbReference type="ARBA" id="ARBA00023163"/>
    </source>
</evidence>
<feature type="domain" description="BHLH" evidence="6">
    <location>
        <begin position="230"/>
        <end position="279"/>
    </location>
</feature>
<reference evidence="7" key="1">
    <citation type="submission" date="2023-10" db="EMBL/GenBank/DDBJ databases">
        <authorList>
            <person name="Domelevo Entfellner J.-B."/>
        </authorList>
    </citation>
    <scope>NUCLEOTIDE SEQUENCE</scope>
</reference>
<dbReference type="SMART" id="SM00353">
    <property type="entry name" value="HLH"/>
    <property type="match status" value="1"/>
</dbReference>
<dbReference type="GO" id="GO:0003677">
    <property type="term" value="F:DNA binding"/>
    <property type="evidence" value="ECO:0007669"/>
    <property type="project" value="UniProtKB-KW"/>
</dbReference>
<dbReference type="PROSITE" id="PS50888">
    <property type="entry name" value="BHLH"/>
    <property type="match status" value="1"/>
</dbReference>
<dbReference type="PANTHER" id="PTHR46665">
    <property type="entry name" value="TRANSCRIPTION FACTOR BHLH041-RELATED-RELATED"/>
    <property type="match status" value="1"/>
</dbReference>
<comment type="subcellular location">
    <subcellularLocation>
        <location evidence="1">Nucleus</location>
    </subcellularLocation>
</comment>
<keyword evidence="5" id="KW-0539">Nucleus</keyword>
<keyword evidence="2" id="KW-0805">Transcription regulation</keyword>
<dbReference type="AlphaFoldDB" id="A0AA86V8J8"/>